<reference evidence="2 3" key="1">
    <citation type="submission" date="2014-05" db="EMBL/GenBank/DDBJ databases">
        <title>Complete genome sequence of the Streptomyces mutabilis TRM45540.</title>
        <authorList>
            <person name="Luo X."/>
            <person name="Zhang L."/>
        </authorList>
    </citation>
    <scope>NUCLEOTIDE SEQUENCE [LARGE SCALE GENOMIC DNA]</scope>
    <source>
        <strain evidence="2 3">TRM45540</strain>
    </source>
</reference>
<dbReference type="HOGENOM" id="CLU_2792274_0_0_11"/>
<comment type="caution">
    <text evidence="2">The sequence shown here is derived from an EMBL/GenBank/DDBJ whole genome shotgun (WGS) entry which is preliminary data.</text>
</comment>
<keyword evidence="1" id="KW-0812">Transmembrane</keyword>
<evidence type="ECO:0000313" key="2">
    <source>
        <dbReference type="EMBL" id="KFG74206.1"/>
    </source>
</evidence>
<accession>A0A086MZ88</accession>
<dbReference type="EMBL" id="JNFQ01000002">
    <property type="protein sequence ID" value="KFG74206.1"/>
    <property type="molecule type" value="Genomic_DNA"/>
</dbReference>
<dbReference type="Proteomes" id="UP000029095">
    <property type="component" value="Unassembled WGS sequence"/>
</dbReference>
<organism evidence="2 3">
    <name type="scientific">Streptomyces mutabilis</name>
    <dbReference type="NCBI Taxonomy" id="67332"/>
    <lineage>
        <taxon>Bacteria</taxon>
        <taxon>Bacillati</taxon>
        <taxon>Actinomycetota</taxon>
        <taxon>Actinomycetes</taxon>
        <taxon>Kitasatosporales</taxon>
        <taxon>Streptomycetaceae</taxon>
        <taxon>Streptomyces</taxon>
    </lineage>
</organism>
<feature type="transmembrane region" description="Helical" evidence="1">
    <location>
        <begin position="29"/>
        <end position="47"/>
    </location>
</feature>
<sequence>MNTLRGLGACAVLAGIAYTVTKVTQVEIVVIGFTCLAVTLTILGWILSVKRSRHDRRAAGGGRRARRS</sequence>
<evidence type="ECO:0000313" key="3">
    <source>
        <dbReference type="Proteomes" id="UP000029095"/>
    </source>
</evidence>
<keyword evidence="1" id="KW-0472">Membrane</keyword>
<name>A0A086MZ88_9ACTN</name>
<gene>
    <name evidence="2" type="ORF">FM21_25915</name>
</gene>
<dbReference type="AlphaFoldDB" id="A0A086MZ88"/>
<protein>
    <submittedName>
        <fullName evidence="2">Uncharacterized protein</fullName>
    </submittedName>
</protein>
<proteinExistence type="predicted"/>
<dbReference type="RefSeq" id="WP_043380996.1">
    <property type="nucleotide sequence ID" value="NZ_JAMYEN010000203.1"/>
</dbReference>
<evidence type="ECO:0000256" key="1">
    <source>
        <dbReference type="SAM" id="Phobius"/>
    </source>
</evidence>
<keyword evidence="3" id="KW-1185">Reference proteome</keyword>
<keyword evidence="1" id="KW-1133">Transmembrane helix</keyword>